<dbReference type="AlphaFoldDB" id="A0A6V8Q0R5"/>
<evidence type="ECO:0000313" key="2">
    <source>
        <dbReference type="Proteomes" id="UP000569018"/>
    </source>
</evidence>
<gene>
    <name evidence="1" type="ORF">HKBW3S47_00050</name>
</gene>
<sequence length="128" mass="14781">MSLLLIQRYARRLIIENRIEDSIDFFHRDALSSAVAMKVNLDVQLTLMASSLYRLMALKIGNGYENAKSRHIFRDFIDATANIKITKSDIMVKFQKRAHNPLLLAADLDKTDISIPWLDHKKLRIVLD</sequence>
<dbReference type="Proteomes" id="UP000569018">
    <property type="component" value="Unassembled WGS sequence"/>
</dbReference>
<reference evidence="1 2" key="1">
    <citation type="journal article" date="2020" name="Front. Microbiol.">
        <title>Single-cell genomics of novel Actinobacteria with the Wood-Ljungdahl pathway discovered in a serpentinizing system.</title>
        <authorList>
            <person name="Merino N."/>
            <person name="Kawai M."/>
            <person name="Boyd E.S."/>
            <person name="Colman D.R."/>
            <person name="McGlynn S.E."/>
            <person name="Nealson K.H."/>
            <person name="Kurokawa K."/>
            <person name="Hongoh Y."/>
        </authorList>
    </citation>
    <scope>NUCLEOTIDE SEQUENCE [LARGE SCALE GENOMIC DNA]</scope>
    <source>
        <strain evidence="1 2">S47</strain>
    </source>
</reference>
<evidence type="ECO:0000313" key="1">
    <source>
        <dbReference type="EMBL" id="GFP38349.1"/>
    </source>
</evidence>
<dbReference type="EMBL" id="BLSD01000001">
    <property type="protein sequence ID" value="GFP38349.1"/>
    <property type="molecule type" value="Genomic_DNA"/>
</dbReference>
<name>A0A6V8Q0R5_9ACTN</name>
<proteinExistence type="predicted"/>
<organism evidence="1 2">
    <name type="scientific">Candidatus Hakubella thermalkaliphila</name>
    <dbReference type="NCBI Taxonomy" id="2754717"/>
    <lineage>
        <taxon>Bacteria</taxon>
        <taxon>Bacillati</taxon>
        <taxon>Actinomycetota</taxon>
        <taxon>Actinomycetota incertae sedis</taxon>
        <taxon>Candidatus Hakubellales</taxon>
        <taxon>Candidatus Hakubellaceae</taxon>
        <taxon>Candidatus Hakubella</taxon>
    </lineage>
</organism>
<dbReference type="RefSeq" id="WP_176235180.1">
    <property type="nucleotide sequence ID" value="NZ_BLSD01000001.1"/>
</dbReference>
<protein>
    <submittedName>
        <fullName evidence="1">Uncharacterized protein</fullName>
    </submittedName>
</protein>
<comment type="caution">
    <text evidence="1">The sequence shown here is derived from an EMBL/GenBank/DDBJ whole genome shotgun (WGS) entry which is preliminary data.</text>
</comment>
<accession>A0A6V8Q0R5</accession>